<proteinExistence type="predicted"/>
<reference evidence="3 4" key="1">
    <citation type="submission" date="2023-04" db="EMBL/GenBank/DDBJ databases">
        <title>A novel bacteria isolated from coastal sediment.</title>
        <authorList>
            <person name="Liu X.-J."/>
            <person name="Du Z.-J."/>
        </authorList>
    </citation>
    <scope>NUCLEOTIDE SEQUENCE [LARGE SCALE GENOMIC DNA]</scope>
    <source>
        <strain evidence="3 4">SDUM461003</strain>
    </source>
</reference>
<accession>A0ABU1AWG3</accession>
<evidence type="ECO:0000313" key="3">
    <source>
        <dbReference type="EMBL" id="MDQ8208480.1"/>
    </source>
</evidence>
<comment type="caution">
    <text evidence="3">The sequence shown here is derived from an EMBL/GenBank/DDBJ whole genome shotgun (WGS) entry which is preliminary data.</text>
</comment>
<evidence type="ECO:0000256" key="1">
    <source>
        <dbReference type="SAM" id="MobiDB-lite"/>
    </source>
</evidence>
<sequence length="118" mass="12511">MPTCSSNAALSQTTPSPFPRSRRPTRADGLSESILQDWQTAMTADGTAPEPAVNHEDGLTIVHHPILLQTGCLACHGDPASIAPEVAQKIAQLYPADTATGFAVGELRGAFRVVFEQE</sequence>
<dbReference type="InterPro" id="IPR021796">
    <property type="entry name" value="Tll0287-like_dom"/>
</dbReference>
<evidence type="ECO:0000259" key="2">
    <source>
        <dbReference type="Pfam" id="PF11845"/>
    </source>
</evidence>
<protein>
    <submittedName>
        <fullName evidence="3">DUF3365 domain-containing protein</fullName>
    </submittedName>
</protein>
<evidence type="ECO:0000313" key="4">
    <source>
        <dbReference type="Proteomes" id="UP001225316"/>
    </source>
</evidence>
<feature type="domain" description="Tll0287-like" evidence="2">
    <location>
        <begin position="14"/>
        <end position="114"/>
    </location>
</feature>
<name>A0ABU1AWG3_9BACT</name>
<feature type="compositionally biased region" description="Polar residues" evidence="1">
    <location>
        <begin position="1"/>
        <end position="10"/>
    </location>
</feature>
<organism evidence="3 4">
    <name type="scientific">Thalassobacterium maritimum</name>
    <dbReference type="NCBI Taxonomy" id="3041265"/>
    <lineage>
        <taxon>Bacteria</taxon>
        <taxon>Pseudomonadati</taxon>
        <taxon>Verrucomicrobiota</taxon>
        <taxon>Opitutia</taxon>
        <taxon>Puniceicoccales</taxon>
        <taxon>Coraliomargaritaceae</taxon>
        <taxon>Thalassobacterium</taxon>
    </lineage>
</organism>
<dbReference type="EMBL" id="JARXHW010000032">
    <property type="protein sequence ID" value="MDQ8208480.1"/>
    <property type="molecule type" value="Genomic_DNA"/>
</dbReference>
<feature type="region of interest" description="Disordered" evidence="1">
    <location>
        <begin position="1"/>
        <end position="30"/>
    </location>
</feature>
<dbReference type="RefSeq" id="WP_308951083.1">
    <property type="nucleotide sequence ID" value="NZ_JARXHW010000032.1"/>
</dbReference>
<gene>
    <name evidence="3" type="ORF">QEH52_13230</name>
</gene>
<dbReference type="Proteomes" id="UP001225316">
    <property type="component" value="Unassembled WGS sequence"/>
</dbReference>
<dbReference type="Pfam" id="PF11845">
    <property type="entry name" value="Tll0287-like"/>
    <property type="match status" value="1"/>
</dbReference>
<keyword evidence="4" id="KW-1185">Reference proteome</keyword>